<sequence>MFTVTLGELAEVPGSPYAYWAPKSLRELFQKYPPLDRDVAGQKDKPKIADVKKGMDTGDDLRFTRYWWEINVDNIAKTKEESYLKKWVPFNKGGKPFYFSIPYLINWLNNGEELKNYKNSNIRNENFYFQEGIAWVDKLSWVSGGSFERLKTYFLPKGCIFSAAYHAAFMENEMEHKWILLSWLRSKLVGVLHFLLDPNIQHINVGNMSKMPFNPGILQNQKLSILSKEAYWLLREWDTGNEISTQFIMPWILQVWRGFDRNWKPVTGHPLARDFEWSEFESAKEIRGDGKKWNREVSLIALANECVEREKKLRKRIEEIQKAIDEEVYRIYGISEEDRKLIEEELSGVGIEESESDGDKSKSEETEGEEYDVMPPEEHIRRLLSYYALEVMKEDADGIVPASGMFIEGRKEPGLATRVIEKLKQEFEEENLHKIETEINQALGMTIEEWFEKEFFNYHTTLYRLRPIIWQLSSEKFRQGRRNPSFTCFIYWHKLDEDTLPKVRQLYLKPILNAVKAEADRLSNEVQKAEGREKLKLEKRLDGAIKIYEELKLFDEALENLLKPHSLKVSSRSEWVKEKVNEIVTNGYKPNRDYGVRVNIEPLKQAKVLARAAERVKG</sequence>
<protein>
    <submittedName>
        <fullName evidence="2">Uncharacterized protein</fullName>
    </submittedName>
</protein>
<comment type="caution">
    <text evidence="2">The sequence shown here is derived from an EMBL/GenBank/DDBJ whole genome shotgun (WGS) entry which is preliminary data.</text>
</comment>
<reference evidence="2" key="1">
    <citation type="submission" date="2016-05" db="EMBL/GenBank/DDBJ databases">
        <title>Microbial consortia oxidize butane by reversing methanogenesis.</title>
        <authorList>
            <person name="Laso-Perez R."/>
            <person name="Richter M."/>
            <person name="Wegener G."/>
            <person name="Musat F."/>
        </authorList>
    </citation>
    <scope>NUCLEOTIDE SEQUENCE [LARGE SCALE GENOMIC DNA]</scope>
    <source>
        <strain evidence="2">BOX1</strain>
    </source>
</reference>
<name>A0A1F2P706_9EURY</name>
<evidence type="ECO:0000313" key="2">
    <source>
        <dbReference type="EMBL" id="OFV66963.1"/>
    </source>
</evidence>
<keyword evidence="3" id="KW-1185">Reference proteome</keyword>
<dbReference type="AlphaFoldDB" id="A0A1F2P706"/>
<accession>A0A1F2P706</accession>
<gene>
    <name evidence="2" type="ORF">SBU_000256</name>
</gene>
<evidence type="ECO:0000256" key="1">
    <source>
        <dbReference type="SAM" id="MobiDB-lite"/>
    </source>
</evidence>
<dbReference type="Proteomes" id="UP000185779">
    <property type="component" value="Unassembled WGS sequence"/>
</dbReference>
<feature type="region of interest" description="Disordered" evidence="1">
    <location>
        <begin position="347"/>
        <end position="372"/>
    </location>
</feature>
<organism evidence="2 3">
    <name type="scientific">Candidatus Syntropharchaeum butanivorans</name>
    <dbReference type="NCBI Taxonomy" id="1839936"/>
    <lineage>
        <taxon>Archaea</taxon>
        <taxon>Methanobacteriati</taxon>
        <taxon>Methanobacteriota</taxon>
        <taxon>Stenosarchaea group</taxon>
        <taxon>Methanomicrobia</taxon>
        <taxon>Methanosarcinales</taxon>
        <taxon>ANME-2 cluster</taxon>
        <taxon>Candidatus Syntropharchaeum</taxon>
    </lineage>
</organism>
<evidence type="ECO:0000313" key="3">
    <source>
        <dbReference type="Proteomes" id="UP000185779"/>
    </source>
</evidence>
<dbReference type="EMBL" id="LYOR01000001">
    <property type="protein sequence ID" value="OFV66963.1"/>
    <property type="molecule type" value="Genomic_DNA"/>
</dbReference>
<dbReference type="STRING" id="1839936.SBU_000256"/>
<proteinExistence type="predicted"/>